<dbReference type="PATRIC" id="fig|888064.11.peg.2336"/>
<sequence length="343" mass="36628">MNKRRWIGIGIAVALLGLSVVTSSLKKEEETNESKLSSVEQLLYGSGDLEESVIEQGDSDKRIVQLTVDGTISDTGESTSLFSSEGYNHQQLLSELKAIQEDDSIKGVLLVVNSPGGGVYESAEIAKEIAKVQQKGKILYVSMKSMAASGGYYISASADKIFATNETITGSIGVIASNLNYSGLLEKLGVTDQTYKSGALKDMNSSVRPATDEDKAVMQAYIDSAYGRFVDVVANGRNLSVDAVKTLADGRIYDGSQAVKNGLVDEIGYQDDTLAALKKDNKLENAEVFEYAVSATGFASSWLGSSLAELQGLKQSESSRVLSIVESIGTPQAPKPMYFYGGE</sequence>
<dbReference type="SUPFAM" id="SSF52096">
    <property type="entry name" value="ClpP/crotonase"/>
    <property type="match status" value="1"/>
</dbReference>
<keyword evidence="4" id="KW-0720">Serine protease</keyword>
<dbReference type="GO" id="GO:0006508">
    <property type="term" value="P:proteolysis"/>
    <property type="evidence" value="ECO:0007669"/>
    <property type="project" value="UniProtKB-KW"/>
</dbReference>
<dbReference type="GO" id="GO:0008236">
    <property type="term" value="F:serine-type peptidase activity"/>
    <property type="evidence" value="ECO:0007669"/>
    <property type="project" value="UniProtKB-KW"/>
</dbReference>
<dbReference type="AlphaFoldDB" id="E6LGL5"/>
<dbReference type="RefSeq" id="WP_007208518.1">
    <property type="nucleotide sequence ID" value="NZ_GL622241.1"/>
</dbReference>
<evidence type="ECO:0000256" key="3">
    <source>
        <dbReference type="ARBA" id="ARBA00022801"/>
    </source>
</evidence>
<dbReference type="InterPro" id="IPR004635">
    <property type="entry name" value="Pept_S49_SppA"/>
</dbReference>
<comment type="caution">
    <text evidence="6">The sequence shown here is derived from an EMBL/GenBank/DDBJ whole genome shotgun (WGS) entry which is preliminary data.</text>
</comment>
<organism evidence="6 7">
    <name type="scientific">Enterococcus italicus (strain DSM 15952 / CCUG 50447 / LMG 22039 / TP 1.5)</name>
    <dbReference type="NCBI Taxonomy" id="888064"/>
    <lineage>
        <taxon>Bacteria</taxon>
        <taxon>Bacillati</taxon>
        <taxon>Bacillota</taxon>
        <taxon>Bacilli</taxon>
        <taxon>Lactobacillales</taxon>
        <taxon>Enterococcaceae</taxon>
        <taxon>Enterococcus</taxon>
    </lineage>
</organism>
<dbReference type="Gene3D" id="3.90.226.10">
    <property type="entry name" value="2-enoyl-CoA Hydratase, Chain A, domain 1"/>
    <property type="match status" value="2"/>
</dbReference>
<keyword evidence="7" id="KW-1185">Reference proteome</keyword>
<evidence type="ECO:0000256" key="4">
    <source>
        <dbReference type="ARBA" id="ARBA00022825"/>
    </source>
</evidence>
<dbReference type="InterPro" id="IPR047272">
    <property type="entry name" value="S49_SppA_C"/>
</dbReference>
<dbReference type="HOGENOM" id="CLU_046540_0_1_9"/>
<dbReference type="PANTHER" id="PTHR42987:SF7">
    <property type="entry name" value="SIGNAL PEPTIDE PEPTIDASE SPPA-RELATED"/>
    <property type="match status" value="1"/>
</dbReference>
<feature type="domain" description="Peptidase S49" evidence="5">
    <location>
        <begin position="133"/>
        <end position="283"/>
    </location>
</feature>
<proteinExistence type="inferred from homology"/>
<dbReference type="eggNOG" id="COG0616">
    <property type="taxonomic scope" value="Bacteria"/>
</dbReference>
<gene>
    <name evidence="6" type="primary">sppA</name>
    <name evidence="6" type="ORF">HMPREF9088_1505</name>
</gene>
<dbReference type="EMBL" id="AEPV01000064">
    <property type="protein sequence ID" value="EFU73626.1"/>
    <property type="molecule type" value="Genomic_DNA"/>
</dbReference>
<name>E6LGL5_ENTI1</name>
<dbReference type="OrthoDB" id="9764363at2"/>
<keyword evidence="3 6" id="KW-0378">Hydrolase</keyword>
<protein>
    <submittedName>
        <fullName evidence="6">Signal peptide peptidase SppA, 36K type</fullName>
        <ecNumber evidence="6">3.4.-.-</ecNumber>
    </submittedName>
</protein>
<dbReference type="InterPro" id="IPR002142">
    <property type="entry name" value="Peptidase_S49"/>
</dbReference>
<dbReference type="EC" id="3.4.-.-" evidence="6"/>
<dbReference type="PANTHER" id="PTHR42987">
    <property type="entry name" value="PEPTIDASE S49"/>
    <property type="match status" value="1"/>
</dbReference>
<dbReference type="NCBIfam" id="TIGR00706">
    <property type="entry name" value="SppA_dom"/>
    <property type="match status" value="1"/>
</dbReference>
<evidence type="ECO:0000256" key="1">
    <source>
        <dbReference type="ARBA" id="ARBA00008683"/>
    </source>
</evidence>
<evidence type="ECO:0000259" key="5">
    <source>
        <dbReference type="Pfam" id="PF01343"/>
    </source>
</evidence>
<reference evidence="6 7" key="1">
    <citation type="submission" date="2010-12" db="EMBL/GenBank/DDBJ databases">
        <authorList>
            <person name="Muzny D."/>
            <person name="Qin X."/>
            <person name="Deng J."/>
            <person name="Jiang H."/>
            <person name="Liu Y."/>
            <person name="Qu J."/>
            <person name="Song X.-Z."/>
            <person name="Zhang L."/>
            <person name="Thornton R."/>
            <person name="Coyle M."/>
            <person name="Francisco L."/>
            <person name="Jackson L."/>
            <person name="Javaid M."/>
            <person name="Korchina V."/>
            <person name="Kovar C."/>
            <person name="Mata R."/>
            <person name="Mathew T."/>
            <person name="Ngo R."/>
            <person name="Nguyen L."/>
            <person name="Nguyen N."/>
            <person name="Okwuonu G."/>
            <person name="Ongeri F."/>
            <person name="Pham C."/>
            <person name="Simmons D."/>
            <person name="Wilczek-Boney K."/>
            <person name="Hale W."/>
            <person name="Jakkamsetti A."/>
            <person name="Pham P."/>
            <person name="Ruth R."/>
            <person name="San Lucas F."/>
            <person name="Warren J."/>
            <person name="Zhang J."/>
            <person name="Zhao Z."/>
            <person name="Zhou C."/>
            <person name="Zhu D."/>
            <person name="Lee S."/>
            <person name="Bess C."/>
            <person name="Blankenburg K."/>
            <person name="Forbes L."/>
            <person name="Fu Q."/>
            <person name="Gubbala S."/>
            <person name="Hirani K."/>
            <person name="Jayaseelan J.C."/>
            <person name="Lara F."/>
            <person name="Munidasa M."/>
            <person name="Palculict T."/>
            <person name="Patil S."/>
            <person name="Pu L.-L."/>
            <person name="Saada N."/>
            <person name="Tang L."/>
            <person name="Weissenberger G."/>
            <person name="Zhu Y."/>
            <person name="Hemphill L."/>
            <person name="Shang Y."/>
            <person name="Youmans B."/>
            <person name="Ayvaz T."/>
            <person name="Ross M."/>
            <person name="Santibanez J."/>
            <person name="Aqrawi P."/>
            <person name="Gross S."/>
            <person name="Joshi V."/>
            <person name="Fowler G."/>
            <person name="Nazareth L."/>
            <person name="Reid J."/>
            <person name="Worley K."/>
            <person name="Petrosino J."/>
            <person name="Highlander S."/>
            <person name="Gibbs R."/>
        </authorList>
    </citation>
    <scope>NUCLEOTIDE SEQUENCE [LARGE SCALE GENOMIC DNA]</scope>
    <source>
        <strain evidence="7">DSM 15952 / CCUG 50447 / LMG 22039 / TP 1.5</strain>
    </source>
</reference>
<comment type="similarity">
    <text evidence="1">Belongs to the peptidase S49 family.</text>
</comment>
<evidence type="ECO:0000313" key="6">
    <source>
        <dbReference type="EMBL" id="EFU73626.1"/>
    </source>
</evidence>
<evidence type="ECO:0000313" key="7">
    <source>
        <dbReference type="Proteomes" id="UP000010296"/>
    </source>
</evidence>
<dbReference type="Pfam" id="PF01343">
    <property type="entry name" value="Peptidase_S49"/>
    <property type="match status" value="1"/>
</dbReference>
<dbReference type="Proteomes" id="UP000010296">
    <property type="component" value="Unassembled WGS sequence"/>
</dbReference>
<accession>E6LGL5</accession>
<evidence type="ECO:0000256" key="2">
    <source>
        <dbReference type="ARBA" id="ARBA00022670"/>
    </source>
</evidence>
<keyword evidence="2" id="KW-0645">Protease</keyword>
<dbReference type="STRING" id="888064.HMPREF9088_1505"/>
<dbReference type="InterPro" id="IPR029045">
    <property type="entry name" value="ClpP/crotonase-like_dom_sf"/>
</dbReference>
<dbReference type="CDD" id="cd07023">
    <property type="entry name" value="S49_Sppa_N_C"/>
    <property type="match status" value="1"/>
</dbReference>